<accession>L1MIS4</accession>
<dbReference type="HOGENOM" id="CLU_2988942_0_0_11"/>
<dbReference type="Proteomes" id="UP000010445">
    <property type="component" value="Unassembled WGS sequence"/>
</dbReference>
<dbReference type="PATRIC" id="fig|1035195.3.peg.709"/>
<gene>
    <name evidence="1" type="ORF">HMPREF9997_00795</name>
</gene>
<dbReference type="AlphaFoldDB" id="L1MIS4"/>
<evidence type="ECO:0000313" key="1">
    <source>
        <dbReference type="EMBL" id="EKX91193.1"/>
    </source>
</evidence>
<comment type="caution">
    <text evidence="1">The sequence shown here is derived from an EMBL/GenBank/DDBJ whole genome shotgun (WGS) entry which is preliminary data.</text>
</comment>
<dbReference type="RefSeq" id="WP_006063039.1">
    <property type="nucleotide sequence ID" value="NZ_KB290828.1"/>
</dbReference>
<protein>
    <submittedName>
        <fullName evidence="1">Uncharacterized protein</fullName>
    </submittedName>
</protein>
<keyword evidence="2" id="KW-1185">Reference proteome</keyword>
<sequence length="57" mass="6712">MVRLRSRIARIVARCGFTYSQTALIDAPAIHRFFIPKGLQRRWEQPAAQMWQPPTSW</sequence>
<reference evidence="1 2" key="1">
    <citation type="submission" date="2012-05" db="EMBL/GenBank/DDBJ databases">
        <authorList>
            <person name="Weinstock G."/>
            <person name="Sodergren E."/>
            <person name="Lobos E.A."/>
            <person name="Fulton L."/>
            <person name="Fulton R."/>
            <person name="Courtney L."/>
            <person name="Fronick C."/>
            <person name="O'Laughlin M."/>
            <person name="Godfrey J."/>
            <person name="Wilson R.M."/>
            <person name="Miner T."/>
            <person name="Farmer C."/>
            <person name="Delehaunty K."/>
            <person name="Cordes M."/>
            <person name="Minx P."/>
            <person name="Tomlinson C."/>
            <person name="Chen J."/>
            <person name="Wollam A."/>
            <person name="Pepin K.H."/>
            <person name="Bhonagiri V."/>
            <person name="Zhang X."/>
            <person name="Suruliraj S."/>
            <person name="Warren W."/>
            <person name="Mitreva M."/>
            <person name="Mardis E.R."/>
            <person name="Wilson R.K."/>
        </authorList>
    </citation>
    <scope>NUCLEOTIDE SEQUENCE [LARGE SCALE GENOMIC DNA]</scope>
    <source>
        <strain evidence="1 2">F0235</strain>
    </source>
</reference>
<dbReference type="EMBL" id="AMEM01000013">
    <property type="protein sequence ID" value="EKX91193.1"/>
    <property type="molecule type" value="Genomic_DNA"/>
</dbReference>
<name>L1MIS4_9CORY</name>
<proteinExistence type="predicted"/>
<evidence type="ECO:0000313" key="2">
    <source>
        <dbReference type="Proteomes" id="UP000010445"/>
    </source>
</evidence>
<organism evidence="1 2">
    <name type="scientific">Corynebacterium durum F0235</name>
    <dbReference type="NCBI Taxonomy" id="1035195"/>
    <lineage>
        <taxon>Bacteria</taxon>
        <taxon>Bacillati</taxon>
        <taxon>Actinomycetota</taxon>
        <taxon>Actinomycetes</taxon>
        <taxon>Mycobacteriales</taxon>
        <taxon>Corynebacteriaceae</taxon>
        <taxon>Corynebacterium</taxon>
    </lineage>
</organism>